<dbReference type="EMBL" id="BAABGP010000010">
    <property type="protein sequence ID" value="GAA4483976.1"/>
    <property type="molecule type" value="Genomic_DNA"/>
</dbReference>
<evidence type="ECO:0000313" key="3">
    <source>
        <dbReference type="Proteomes" id="UP001500731"/>
    </source>
</evidence>
<gene>
    <name evidence="2" type="ORF">GCM10023171_16280</name>
</gene>
<dbReference type="RefSeq" id="WP_345185973.1">
    <property type="nucleotide sequence ID" value="NZ_BAABGP010000010.1"/>
</dbReference>
<accession>A0ABP8PC59</accession>
<reference evidence="3" key="1">
    <citation type="journal article" date="2019" name="Int. J. Syst. Evol. Microbiol.">
        <title>The Global Catalogue of Microorganisms (GCM) 10K type strain sequencing project: providing services to taxonomists for standard genome sequencing and annotation.</title>
        <authorList>
            <consortium name="The Broad Institute Genomics Platform"/>
            <consortium name="The Broad Institute Genome Sequencing Center for Infectious Disease"/>
            <person name="Wu L."/>
            <person name="Ma J."/>
        </authorList>
    </citation>
    <scope>NUCLEOTIDE SEQUENCE [LARGE SCALE GENOMIC DNA]</scope>
    <source>
        <strain evidence="3">JCM 17839</strain>
    </source>
</reference>
<name>A0ABP8PC59_9MICO</name>
<evidence type="ECO:0000313" key="2">
    <source>
        <dbReference type="EMBL" id="GAA4483976.1"/>
    </source>
</evidence>
<protein>
    <submittedName>
        <fullName evidence="2">Uncharacterized protein</fullName>
    </submittedName>
</protein>
<keyword evidence="3" id="KW-1185">Reference proteome</keyword>
<comment type="caution">
    <text evidence="2">The sequence shown here is derived from an EMBL/GenBank/DDBJ whole genome shotgun (WGS) entry which is preliminary data.</text>
</comment>
<feature type="transmembrane region" description="Helical" evidence="1">
    <location>
        <begin position="12"/>
        <end position="36"/>
    </location>
</feature>
<organism evidence="2 3">
    <name type="scientific">Microbacterium panaciterrae</name>
    <dbReference type="NCBI Taxonomy" id="985759"/>
    <lineage>
        <taxon>Bacteria</taxon>
        <taxon>Bacillati</taxon>
        <taxon>Actinomycetota</taxon>
        <taxon>Actinomycetes</taxon>
        <taxon>Micrococcales</taxon>
        <taxon>Microbacteriaceae</taxon>
        <taxon>Microbacterium</taxon>
    </lineage>
</organism>
<proteinExistence type="predicted"/>
<keyword evidence="1" id="KW-1133">Transmembrane helix</keyword>
<dbReference type="Proteomes" id="UP001500731">
    <property type="component" value="Unassembled WGS sequence"/>
</dbReference>
<evidence type="ECO:0000256" key="1">
    <source>
        <dbReference type="SAM" id="Phobius"/>
    </source>
</evidence>
<sequence>MDILGMDRAMFVNLVAALLIGVLLGVMLTIVVYALWRDKRARLEREAVAAESFRQGWNGGVDKAWDAAARFGAEHADRRWREWYARNFPEESDGVAGSA</sequence>
<keyword evidence="1" id="KW-0472">Membrane</keyword>
<keyword evidence="1" id="KW-0812">Transmembrane</keyword>